<evidence type="ECO:0000313" key="4">
    <source>
        <dbReference type="EMBL" id="GCE24503.1"/>
    </source>
</evidence>
<keyword evidence="5" id="KW-1185">Reference proteome</keyword>
<evidence type="ECO:0000256" key="2">
    <source>
        <dbReference type="ARBA" id="ARBA00023235"/>
    </source>
</evidence>
<comment type="caution">
    <text evidence="4">The sequence shown here is derived from an EMBL/GenBank/DDBJ whole genome shotgun (WGS) entry which is preliminary data.</text>
</comment>
<dbReference type="EMBL" id="BIFS01000002">
    <property type="protein sequence ID" value="GCE24503.1"/>
    <property type="molecule type" value="Genomic_DNA"/>
</dbReference>
<proteinExistence type="inferred from homology"/>
<evidence type="ECO:0000256" key="1">
    <source>
        <dbReference type="ARBA" id="ARBA00008270"/>
    </source>
</evidence>
<dbReference type="Pfam" id="PF02567">
    <property type="entry name" value="PhzC-PhzF"/>
    <property type="match status" value="1"/>
</dbReference>
<organism evidence="4 5">
    <name type="scientific">Dictyobacter kobayashii</name>
    <dbReference type="NCBI Taxonomy" id="2014872"/>
    <lineage>
        <taxon>Bacteria</taxon>
        <taxon>Bacillati</taxon>
        <taxon>Chloroflexota</taxon>
        <taxon>Ktedonobacteria</taxon>
        <taxon>Ktedonobacterales</taxon>
        <taxon>Dictyobacteraceae</taxon>
        <taxon>Dictyobacter</taxon>
    </lineage>
</organism>
<dbReference type="RefSeq" id="WP_126557689.1">
    <property type="nucleotide sequence ID" value="NZ_BIFS01000002.1"/>
</dbReference>
<sequence>MRLGIAIYHYSAFSTVPGKGNPAGLVFEADQLTDERMQEIARLVGFNETTFICQSTTADLRLRYFTPGHEMNLCGHGTIAALYALKTRNILANSTELLTLTVETRAGLLPMSIATREGRPVVRMQQAQAEFRRFTRSPDLLAAALELDPADLDQSLPTVYASTGTWTLLVPIRTLAAFERMEPHNERFPEILQEMPRVSVHPFCLQTYDPQALLHGRHFSSPFSGTREDPVTGTASGALGAYYIEYIKPLDHLRLTIEQGHEIGRAGQVIVEAEHSTRSIQVAIEGTAIYEACWEI</sequence>
<feature type="active site" evidence="3">
    <location>
        <position position="48"/>
    </location>
</feature>
<protein>
    <submittedName>
        <fullName evidence="4">Isomerase</fullName>
    </submittedName>
</protein>
<reference evidence="5" key="1">
    <citation type="submission" date="2018-12" db="EMBL/GenBank/DDBJ databases">
        <title>Tengunoibacter tsumagoiensis gen. nov., sp. nov., Dictyobacter kobayashii sp. nov., D. alpinus sp. nov., and D. joshuensis sp. nov. and description of Dictyobacteraceae fam. nov. within the order Ktedonobacterales isolated from Tengu-no-mugimeshi.</title>
        <authorList>
            <person name="Wang C.M."/>
            <person name="Zheng Y."/>
            <person name="Sakai Y."/>
            <person name="Toyoda A."/>
            <person name="Minakuchi Y."/>
            <person name="Abe K."/>
            <person name="Yokota A."/>
            <person name="Yabe S."/>
        </authorList>
    </citation>
    <scope>NUCLEOTIDE SEQUENCE [LARGE SCALE GENOMIC DNA]</scope>
    <source>
        <strain evidence="5">Uno11</strain>
    </source>
</reference>
<dbReference type="OrthoDB" id="9788221at2"/>
<dbReference type="GO" id="GO:0005737">
    <property type="term" value="C:cytoplasm"/>
    <property type="evidence" value="ECO:0007669"/>
    <property type="project" value="TreeGrafter"/>
</dbReference>
<name>A0A402AZK5_9CHLR</name>
<comment type="similarity">
    <text evidence="1">Belongs to the PhzF family.</text>
</comment>
<dbReference type="InterPro" id="IPR003719">
    <property type="entry name" value="Phenazine_PhzF-like"/>
</dbReference>
<dbReference type="NCBIfam" id="TIGR00654">
    <property type="entry name" value="PhzF_family"/>
    <property type="match status" value="1"/>
</dbReference>
<gene>
    <name evidence="4" type="ORF">KDK_83030</name>
</gene>
<dbReference type="Gene3D" id="3.10.310.10">
    <property type="entry name" value="Diaminopimelate Epimerase, Chain A, domain 1"/>
    <property type="match status" value="2"/>
</dbReference>
<dbReference type="Proteomes" id="UP000287188">
    <property type="component" value="Unassembled WGS sequence"/>
</dbReference>
<evidence type="ECO:0000256" key="3">
    <source>
        <dbReference type="PIRSR" id="PIRSR016184-1"/>
    </source>
</evidence>
<accession>A0A402AZK5</accession>
<dbReference type="GO" id="GO:0016853">
    <property type="term" value="F:isomerase activity"/>
    <property type="evidence" value="ECO:0007669"/>
    <property type="project" value="UniProtKB-KW"/>
</dbReference>
<dbReference type="PANTHER" id="PTHR13774:SF17">
    <property type="entry name" value="PHENAZINE BIOSYNTHESIS-LIKE DOMAIN-CONTAINING PROTEIN"/>
    <property type="match status" value="1"/>
</dbReference>
<evidence type="ECO:0000313" key="5">
    <source>
        <dbReference type="Proteomes" id="UP000287188"/>
    </source>
</evidence>
<dbReference type="PIRSF" id="PIRSF016184">
    <property type="entry name" value="PhzC_PhzF"/>
    <property type="match status" value="1"/>
</dbReference>
<dbReference type="AlphaFoldDB" id="A0A402AZK5"/>
<dbReference type="SUPFAM" id="SSF54506">
    <property type="entry name" value="Diaminopimelate epimerase-like"/>
    <property type="match status" value="1"/>
</dbReference>
<dbReference type="PANTHER" id="PTHR13774">
    <property type="entry name" value="PHENAZINE BIOSYNTHESIS PROTEIN"/>
    <property type="match status" value="1"/>
</dbReference>
<keyword evidence="2 4" id="KW-0413">Isomerase</keyword>